<protein>
    <submittedName>
        <fullName evidence="1">Uncharacterized protein</fullName>
    </submittedName>
</protein>
<comment type="caution">
    <text evidence="1">The sequence shown here is derived from an EMBL/GenBank/DDBJ whole genome shotgun (WGS) entry which is preliminary data.</text>
</comment>
<proteinExistence type="predicted"/>
<dbReference type="AlphaFoldDB" id="A0A2C5YI73"/>
<dbReference type="Proteomes" id="UP000226192">
    <property type="component" value="Unassembled WGS sequence"/>
</dbReference>
<reference evidence="1 2" key="1">
    <citation type="submission" date="2017-06" db="EMBL/GenBank/DDBJ databases">
        <title>Ant-infecting Ophiocordyceps genomes reveal a high diversity of potential behavioral manipulation genes and a possible major role for enterotoxins.</title>
        <authorList>
            <person name="De Bekker C."/>
            <person name="Evans H.C."/>
            <person name="Brachmann A."/>
            <person name="Hughes D.P."/>
        </authorList>
    </citation>
    <scope>NUCLEOTIDE SEQUENCE [LARGE SCALE GENOMIC DNA]</scope>
    <source>
        <strain evidence="1 2">Map64</strain>
    </source>
</reference>
<gene>
    <name evidence="1" type="ORF">CDD81_6448</name>
</gene>
<sequence length="342" mass="38235">MQHNDRAKKMAPTALVCNLNQCWDPSATWIAQTYEASPKPSPTPVQIPTSQSLDWQPFPGRKDSTSWNYGCAVMSGAKVMPPNYYNLVSHGAKASWPLVRNQDVDLASYLLSILPSDFVDSTPATRENTQVFDQLINEAGELEMAAMQEVLEFLHAKYTIGIEICWPLTEWQAYLSGYKTLVEGVKMFFVDPSSLQSRKSAMGLWGTMHLGQVQRKRPTCLEPTSAFRGEVSNVLLWLDYQLDTAKSSLSEQQQAEYLSQALYNYSHPFLRAVGAAAQQLWGCNTRLPCVGSLVYNRATRPRDLKHFRTMLMDIIHHNLAACIVFGNMAAPPWHLAINGGSA</sequence>
<organism evidence="1 2">
    <name type="scientific">Ophiocordyceps australis</name>
    <dbReference type="NCBI Taxonomy" id="1399860"/>
    <lineage>
        <taxon>Eukaryota</taxon>
        <taxon>Fungi</taxon>
        <taxon>Dikarya</taxon>
        <taxon>Ascomycota</taxon>
        <taxon>Pezizomycotina</taxon>
        <taxon>Sordariomycetes</taxon>
        <taxon>Hypocreomycetidae</taxon>
        <taxon>Hypocreales</taxon>
        <taxon>Ophiocordycipitaceae</taxon>
        <taxon>Ophiocordyceps</taxon>
    </lineage>
</organism>
<evidence type="ECO:0000313" key="1">
    <source>
        <dbReference type="EMBL" id="PHH66611.1"/>
    </source>
</evidence>
<dbReference type="EMBL" id="NJET01000006">
    <property type="protein sequence ID" value="PHH66611.1"/>
    <property type="molecule type" value="Genomic_DNA"/>
</dbReference>
<accession>A0A2C5YI73</accession>
<keyword evidence="2" id="KW-1185">Reference proteome</keyword>
<name>A0A2C5YI73_9HYPO</name>
<evidence type="ECO:0000313" key="2">
    <source>
        <dbReference type="Proteomes" id="UP000226192"/>
    </source>
</evidence>